<dbReference type="VEuPathDB" id="PlasmoDB:PVX_117155"/>
<feature type="compositionally biased region" description="Basic and acidic residues" evidence="1">
    <location>
        <begin position="951"/>
        <end position="964"/>
    </location>
</feature>
<evidence type="ECO:0000313" key="2">
    <source>
        <dbReference type="EMBL" id="VUZ97682.1"/>
    </source>
</evidence>
<feature type="region of interest" description="Disordered" evidence="1">
    <location>
        <begin position="1089"/>
        <end position="1154"/>
    </location>
</feature>
<feature type="compositionally biased region" description="Basic and acidic residues" evidence="1">
    <location>
        <begin position="1593"/>
        <end position="1602"/>
    </location>
</feature>
<feature type="compositionally biased region" description="Basic and acidic residues" evidence="1">
    <location>
        <begin position="2120"/>
        <end position="2138"/>
    </location>
</feature>
<feature type="compositionally biased region" description="Basic and acidic residues" evidence="1">
    <location>
        <begin position="1137"/>
        <end position="1154"/>
    </location>
</feature>
<feature type="region of interest" description="Disordered" evidence="1">
    <location>
        <begin position="376"/>
        <end position="528"/>
    </location>
</feature>
<dbReference type="Proteomes" id="UP000220605">
    <property type="component" value="Chromosome 12"/>
</dbReference>
<feature type="compositionally biased region" description="Basic and acidic residues" evidence="1">
    <location>
        <begin position="17"/>
        <end position="32"/>
    </location>
</feature>
<organism evidence="2 3">
    <name type="scientific">Plasmodium vivax</name>
    <name type="common">malaria parasite P. vivax</name>
    <dbReference type="NCBI Taxonomy" id="5855"/>
    <lineage>
        <taxon>Eukaryota</taxon>
        <taxon>Sar</taxon>
        <taxon>Alveolata</taxon>
        <taxon>Apicomplexa</taxon>
        <taxon>Aconoidasida</taxon>
        <taxon>Haemosporida</taxon>
        <taxon>Plasmodiidae</taxon>
        <taxon>Plasmodium</taxon>
        <taxon>Plasmodium (Plasmodium)</taxon>
    </lineage>
</organism>
<feature type="compositionally biased region" description="Basic and acidic residues" evidence="1">
    <location>
        <begin position="323"/>
        <end position="339"/>
    </location>
</feature>
<dbReference type="OrthoDB" id="372805at2759"/>
<feature type="region of interest" description="Disordered" evidence="1">
    <location>
        <begin position="2107"/>
        <end position="2177"/>
    </location>
</feature>
<feature type="region of interest" description="Disordered" evidence="1">
    <location>
        <begin position="190"/>
        <end position="230"/>
    </location>
</feature>
<feature type="compositionally biased region" description="Basic and acidic residues" evidence="1">
    <location>
        <begin position="1671"/>
        <end position="1700"/>
    </location>
</feature>
<feature type="compositionally biased region" description="Low complexity" evidence="1">
    <location>
        <begin position="1703"/>
        <end position="1720"/>
    </location>
</feature>
<dbReference type="VEuPathDB" id="PlasmoDB:PVP01_1240600"/>
<feature type="compositionally biased region" description="Acidic residues" evidence="1">
    <location>
        <begin position="2107"/>
        <end position="2116"/>
    </location>
</feature>
<feature type="region of interest" description="Disordered" evidence="1">
    <location>
        <begin position="926"/>
        <end position="964"/>
    </location>
</feature>
<dbReference type="EMBL" id="LT635623">
    <property type="protein sequence ID" value="VUZ97682.1"/>
    <property type="molecule type" value="Genomic_DNA"/>
</dbReference>
<reference evidence="3" key="1">
    <citation type="submission" date="2016-07" db="EMBL/GenBank/DDBJ databases">
        <authorList>
            <consortium name="Pathogen Informatics"/>
        </authorList>
    </citation>
    <scope>NUCLEOTIDE SEQUENCE [LARGE SCALE GENOMIC DNA]</scope>
</reference>
<feature type="region of interest" description="Disordered" evidence="1">
    <location>
        <begin position="719"/>
        <end position="746"/>
    </location>
</feature>
<feature type="region of interest" description="Disordered" evidence="1">
    <location>
        <begin position="1564"/>
        <end position="1807"/>
    </location>
</feature>
<feature type="region of interest" description="Disordered" evidence="1">
    <location>
        <begin position="988"/>
        <end position="1009"/>
    </location>
</feature>
<feature type="region of interest" description="Disordered" evidence="1">
    <location>
        <begin position="270"/>
        <end position="358"/>
    </location>
</feature>
<feature type="compositionally biased region" description="Basic and acidic residues" evidence="1">
    <location>
        <begin position="399"/>
        <end position="412"/>
    </location>
</feature>
<feature type="compositionally biased region" description="Basic and acidic residues" evidence="1">
    <location>
        <begin position="445"/>
        <end position="469"/>
    </location>
</feature>
<feature type="compositionally biased region" description="Acidic residues" evidence="1">
    <location>
        <begin position="196"/>
        <end position="207"/>
    </location>
</feature>
<evidence type="ECO:0000313" key="3">
    <source>
        <dbReference type="Proteomes" id="UP000220605"/>
    </source>
</evidence>
<gene>
    <name evidence="2" type="ORF">PVP01_1240600</name>
</gene>
<feature type="region of interest" description="Disordered" evidence="1">
    <location>
        <begin position="1872"/>
        <end position="1897"/>
    </location>
</feature>
<evidence type="ECO:0000256" key="1">
    <source>
        <dbReference type="SAM" id="MobiDB-lite"/>
    </source>
</evidence>
<sequence length="2250" mass="248041">MDIHHSREGAQGTSRMGNEKAQVREMLHEKGVASKGGAAEYSQARTAKGTHLSGAPKEKPNIKTVIHSSGKSFKTKIKKLKKKYKNVHTVSNNNDEHVKALLHIHHSSHHGDTDEEGNSISLNNVNGTKYVCAKLREGDQNGVNLPPNDEAKTGDPFRRSGENFINSAWPNHKRSNGTLPSRVGIDSLSGFAPVVEGDDDAADDTDDVSSQAASEKCDDSPSENLPPPHVQKMDEVNIALGEKHSRRVNHINEPPNIKHSVSCSCDEWSRSGVEEDKPRTPVNNIGNTNDEIEGCRTESSGEGISRDGGSDGGGDGGSDDGGEGGHPEGDAMSKEEKAINEGNLNEPLMGEGNVVEPHEGENIWGDIAHVGGLVEGEIGTTSGDHHAEEDGGELGSPPSEERFSAVRFEARGGSHSSRGEVSGEQVSDEMSVAGDVQQQGGVENGHGEDVHGENGHGEDVHGENGHDENGLGENYLGEDFHGEEARREDCQGEHRQRESYPLEWHQREGFPLERRPNERGPPPTTAQEEKFDLRNILTCNVDTFNGGQGEMEKLNRLISFRDNAEKYLQSYINSFLNDFFLMSSYLPYLHYYDENTYGKKEMNFLKIVTHFMDLFHCNKKMSKKIRDFKNDFVNSSLNEKIKYVDKFPFLKLPEVCTDRVKGQFLKLLKEYCRRKKKKKKKNYYQFFLCRKFVNQIFKLKEKWVENNFLQIGFSGLGPPAAQQKRQQGSGGEMEERHEVKAPLGRPLLKESTKEEGYLFHNVKERSPNGQGQKSHHQMGEKWHKDIFYEQIVAAPFLKEENISNGDFTKAMKTKMPSLDDLARKFTPLSDAKKMEHASGFSPPQSKHSIRKHLNPVVRNELFNVFHLTDAKYREKIYTKNEDRHIINNISFYKHKINRLYAYLMACALMGHSPNFTQPHISWSGASDVRGDPREDLQVELPPRNSGSLRSYNEEHTTNALNEKDRGSPNRCISLCTLIKIANEFVKNNGGSSKGGGQKNKTPLNSNSESLSKDMDILASNFLQDGAYNSAPRDVGQNAKRSYISTPSDEAKRLNSFPIEWGVKNVDVCNGKGALEGLANRATCVPRETSKLGEAGNESPVKWEEVSGGGDLQRGPREGSGRKLTSALSVDGQVYATPDERRDPHLPVKEKKTDDKFQLSPDLQLLYDAYNNGEQIIVLKNKNKLLHNSDKGTKFTRLSKHSPFHANDSWQSGVGPSKGTPPTVWKRQMGCMNIQPDCTYVKNTHGGILQNENSSAMTYPYDVQTRDSNMPFLQNGFFRQRHGEGACRGYSNKGSLAASGATSGNHTISSNDIHMNGAIEQLSKFDKVQNRVHSIDSNNILVNTSSGGFTKCRKLANVMCPQYAPGALHYINGVNAGVQSCSKVNLKSVDHCANGNNVSGGFPFSHPPLKQQPLSNYLTQSTSYMNQFDDHSQSLCNQMGNTHPFIFEQMQKERSILYNQNGYPHFALTNNYFADATNPFAQNGKGGGNICGRYYHSNENLSYTHQGEQNAANNVGSGTDHINGSNQMEQPCVYLPNGASDNRFESASEDGTYSVSHQHKRCVEQVVGKDNDGGAVRKGNDDDEVENQNGCFNDVRHDPDGTHKSSSTGGECKGGDDHTEATEESYPPRGMNALLGEGSKQVVSTDVGGNHQQCHGNDPTGDEQGSNITTAGEDHLNRNVKGRDDCKEECSHSKGEGEKEPPLNSNNNSSQNSSQDTSGSSPGEENAHKKNHPGDNWPSTEGTNLHVGAYAEGTINGDTGVRSMRSDNHDGSVSPNAADSDADTGSPTHQKGEPSHEGNPTSEELADPLKSACNDDEYACSQNLQHLSNPSRGENPLQSSHLVNNHAGHFNVKNQPRKDNSCEGIANVNTGAHSVEANGDDSYHGGSAPLGGEGDEKSINFNEMGAPMDYAPIRGDSVRSAVGGSGPLNSHITRMGINKSNQMNSITFSIDSTGNETKYKITEEMVSLMRQTDAYRPPCGHYQGSDADTSMASLYKPFSFNGMMMPPYHNARSNVKNYPSAEMRSNINVHNYNMNKNENAEMANDCLGTPPPQSNLPTNTYGYPYSYNMGSYFLNGVHLVGLENRTGERPARNNLDFANYNGMLNECCDGEDEEWDPQQEGLHREGPHPEDPLQDDDRSGGSFPSSSSLIRRDKTQKEKKKKNANMNTNKPQPFGLNACKKKKIGNSGPPTAEKLSELLHEKNLSVPQIAAIYGVHRTTVARWCYNRKIIQKSSNYQGRKKSPSKVGAEYA</sequence>
<feature type="compositionally biased region" description="Polar residues" evidence="1">
    <location>
        <begin position="1770"/>
        <end position="1788"/>
    </location>
</feature>
<accession>A0A564ZZF7</accession>
<proteinExistence type="predicted"/>
<protein>
    <submittedName>
        <fullName evidence="2">Uncharacterized protein</fullName>
    </submittedName>
</protein>
<feature type="compositionally biased region" description="Basic and acidic residues" evidence="1">
    <location>
        <begin position="270"/>
        <end position="279"/>
    </location>
</feature>
<name>A0A564ZZF7_PLAVI</name>
<feature type="region of interest" description="Disordered" evidence="1">
    <location>
        <begin position="1"/>
        <end position="59"/>
    </location>
</feature>
<dbReference type="VEuPathDB" id="PlasmoDB:PVW1_120055300"/>
<dbReference type="VEuPathDB" id="PlasmoDB:PVPAM_120045700"/>
<feature type="compositionally biased region" description="Basic and acidic residues" evidence="1">
    <location>
        <begin position="478"/>
        <end position="518"/>
    </location>
</feature>